<proteinExistence type="predicted"/>
<sequence length="224" mass="26074">MDEHKRVEGAETTVRDMSDGYMYVFMDTDRQVEIRSVTPPEELLRVMGVVAEFLGFRWDELSIAIYTRAREGEAWQPIHGTDVTDSVLFPLPSKGNVKMKDSDYYNIGRKILQNYVVMREWAERLRANSALEETTRALADLEANLRTIEMVVEGTEMQRLFDYKYKQGQKQYVCAAKLHMSPRTLNRKLHAMAVYIGRILHATLKPRRLQQLMRVPDEWLGNIS</sequence>
<dbReference type="EMBL" id="FPBV01000015">
    <property type="protein sequence ID" value="SFU95634.1"/>
    <property type="molecule type" value="Genomic_DNA"/>
</dbReference>
<gene>
    <name evidence="2" type="ORF">SAMN05421543_11563</name>
</gene>
<evidence type="ECO:0000313" key="3">
    <source>
        <dbReference type="Proteomes" id="UP000183508"/>
    </source>
</evidence>
<accession>A0A1I7KE08</accession>
<dbReference type="AlphaFoldDB" id="A0A1I7KE08"/>
<dbReference type="RefSeq" id="WP_074954036.1">
    <property type="nucleotide sequence ID" value="NZ_FPBV01000015.1"/>
</dbReference>
<evidence type="ECO:0000256" key="1">
    <source>
        <dbReference type="SAM" id="Coils"/>
    </source>
</evidence>
<feature type="coiled-coil region" evidence="1">
    <location>
        <begin position="124"/>
        <end position="158"/>
    </location>
</feature>
<name>A0A1I7KE08_9BACL</name>
<keyword evidence="3" id="KW-1185">Reference proteome</keyword>
<protein>
    <submittedName>
        <fullName evidence="2">Uncharacterized protein</fullName>
    </submittedName>
</protein>
<keyword evidence="1" id="KW-0175">Coiled coil</keyword>
<dbReference type="Proteomes" id="UP000183508">
    <property type="component" value="Unassembled WGS sequence"/>
</dbReference>
<reference evidence="3" key="1">
    <citation type="submission" date="2016-10" db="EMBL/GenBank/DDBJ databases">
        <authorList>
            <person name="Varghese N."/>
        </authorList>
    </citation>
    <scope>NUCLEOTIDE SEQUENCE [LARGE SCALE GENOMIC DNA]</scope>
    <source>
        <strain evidence="3">DSM 17980</strain>
    </source>
</reference>
<evidence type="ECO:0000313" key="2">
    <source>
        <dbReference type="EMBL" id="SFU95634.1"/>
    </source>
</evidence>
<organism evidence="2 3">
    <name type="scientific">Alicyclobacillus macrosporangiidus</name>
    <dbReference type="NCBI Taxonomy" id="392015"/>
    <lineage>
        <taxon>Bacteria</taxon>
        <taxon>Bacillati</taxon>
        <taxon>Bacillota</taxon>
        <taxon>Bacilli</taxon>
        <taxon>Bacillales</taxon>
        <taxon>Alicyclobacillaceae</taxon>
        <taxon>Alicyclobacillus</taxon>
    </lineage>
</organism>
<dbReference type="OrthoDB" id="2373655at2"/>